<comment type="caution">
    <text evidence="3">The sequence shown here is derived from an EMBL/GenBank/DDBJ whole genome shotgun (WGS) entry which is preliminary data.</text>
</comment>
<dbReference type="OrthoDB" id="5425486at2759"/>
<dbReference type="SMART" id="SM00905">
    <property type="entry name" value="FolB"/>
    <property type="match status" value="1"/>
</dbReference>
<accession>A0A0F4G4B4</accession>
<evidence type="ECO:0000259" key="2">
    <source>
        <dbReference type="SMART" id="SM00905"/>
    </source>
</evidence>
<name>A0A0F4G4B4_9PEZI</name>
<dbReference type="Pfam" id="PF02152">
    <property type="entry name" value="FolB"/>
    <property type="match status" value="1"/>
</dbReference>
<sequence>MSFLPSSTPSSPSSSIHLTNLTLPSGLLLPDIWSQVRPQPATLSLSLHLTSSAFSTASTADKLDGSTVHYGTLAKRVLASCGGEALSLPECLARVEGIVRELAGGILSVARVEVGLEKGSMFGEWVVFVREFGQEEGEERFGVEVREVKVMTLLGVNSYERQGRQPVVVSFGLWEGGRKGVGEDVVVKMLGLERMLVDIIEPTTYETLETLIEYTVTELRKRVLDQDFPGATLRLRMEKPRAIAWAEAPGLEVTRVIPSAGKASKAAELRVVKPYAG</sequence>
<dbReference type="AlphaFoldDB" id="A0A0F4G4B4"/>
<evidence type="ECO:0000256" key="1">
    <source>
        <dbReference type="ARBA" id="ARBA00022909"/>
    </source>
</evidence>
<dbReference type="GO" id="GO:0046656">
    <property type="term" value="P:folic acid biosynthetic process"/>
    <property type="evidence" value="ECO:0007669"/>
    <property type="project" value="UniProtKB-KW"/>
</dbReference>
<feature type="domain" description="Dihydroneopterin aldolase/epimerase" evidence="2">
    <location>
        <begin position="143"/>
        <end position="255"/>
    </location>
</feature>
<dbReference type="InterPro" id="IPR043133">
    <property type="entry name" value="GTP-CH-I_C/QueF"/>
</dbReference>
<dbReference type="GO" id="GO:0004150">
    <property type="term" value="F:dihydroneopterin aldolase activity"/>
    <property type="evidence" value="ECO:0007669"/>
    <property type="project" value="InterPro"/>
</dbReference>
<dbReference type="InterPro" id="IPR006157">
    <property type="entry name" value="FolB_dom"/>
</dbReference>
<dbReference type="Gene3D" id="3.30.1130.10">
    <property type="match status" value="2"/>
</dbReference>
<evidence type="ECO:0000313" key="4">
    <source>
        <dbReference type="Proteomes" id="UP000033647"/>
    </source>
</evidence>
<keyword evidence="4" id="KW-1185">Reference proteome</keyword>
<organism evidence="3 4">
    <name type="scientific">Zymoseptoria brevis</name>
    <dbReference type="NCBI Taxonomy" id="1047168"/>
    <lineage>
        <taxon>Eukaryota</taxon>
        <taxon>Fungi</taxon>
        <taxon>Dikarya</taxon>
        <taxon>Ascomycota</taxon>
        <taxon>Pezizomycotina</taxon>
        <taxon>Dothideomycetes</taxon>
        <taxon>Dothideomycetidae</taxon>
        <taxon>Mycosphaerellales</taxon>
        <taxon>Mycosphaerellaceae</taxon>
        <taxon>Zymoseptoria</taxon>
    </lineage>
</organism>
<dbReference type="SUPFAM" id="SSF55620">
    <property type="entry name" value="Tetrahydrobiopterin biosynthesis enzymes-like"/>
    <property type="match status" value="1"/>
</dbReference>
<protein>
    <submittedName>
        <fullName evidence="3">Dihydroneopterin aldolase family protein</fullName>
    </submittedName>
</protein>
<keyword evidence="1" id="KW-0289">Folate biosynthesis</keyword>
<evidence type="ECO:0000313" key="3">
    <source>
        <dbReference type="EMBL" id="KJX92201.1"/>
    </source>
</evidence>
<dbReference type="EMBL" id="LAFY01005847">
    <property type="protein sequence ID" value="KJX92201.1"/>
    <property type="molecule type" value="Genomic_DNA"/>
</dbReference>
<gene>
    <name evidence="3" type="ORF">TI39_contig5892g00002</name>
</gene>
<proteinExistence type="predicted"/>
<reference evidence="3 4" key="1">
    <citation type="submission" date="2015-03" db="EMBL/GenBank/DDBJ databases">
        <title>RNA-seq based gene annotation and comparative genomics of four Zymoseptoria species reveal species-specific pathogenicity related genes and transposable element activity.</title>
        <authorList>
            <person name="Grandaubert J."/>
            <person name="Bhattacharyya A."/>
            <person name="Stukenbrock E.H."/>
        </authorList>
    </citation>
    <scope>NUCLEOTIDE SEQUENCE [LARGE SCALE GENOMIC DNA]</scope>
    <source>
        <strain evidence="3 4">Zb18110</strain>
    </source>
</reference>
<dbReference type="STRING" id="1047168.A0A0F4G4B4"/>
<dbReference type="Proteomes" id="UP000033647">
    <property type="component" value="Unassembled WGS sequence"/>
</dbReference>